<evidence type="ECO:0000256" key="1">
    <source>
        <dbReference type="SAM" id="MobiDB-lite"/>
    </source>
</evidence>
<feature type="compositionally biased region" description="Basic and acidic residues" evidence="1">
    <location>
        <begin position="317"/>
        <end position="326"/>
    </location>
</feature>
<dbReference type="Proteomes" id="UP000193144">
    <property type="component" value="Unassembled WGS sequence"/>
</dbReference>
<gene>
    <name evidence="3" type="ORF">BCR34DRAFT_613993</name>
</gene>
<evidence type="ECO:0000256" key="2">
    <source>
        <dbReference type="SAM" id="SignalP"/>
    </source>
</evidence>
<accession>A0A1Y1ZRK4</accession>
<sequence>MLPLIFAFTLFITAATTMSDGRNWPPAARPPFRTDIPEPKLVDPPPEHLTEEGVYIPPKIRPHIKLDSNPDYSHIRQIYNLHADYFRARRWMLPSWGWVGIRTYYGHSEDDWERFRRKVLSAYYVYETEEEDKFRIIWIEDRERLENAEDDTAREVFKEWFLEHSDPPDGINAMIPVIKEVWSGYQELVCLVADKETIDSVLADTSKNVDERASIKVLDRRFDEQEMRTEAPKLVGRYTGSFKVSPFYLPSLDGNLWEDDSYGQPGHPATWYLRTLKTGDGVFRQNNHPIVIEDDGKDPINLGADSSDEEESEESDDGHNDIRDEF</sequence>
<feature type="signal peptide" evidence="2">
    <location>
        <begin position="1"/>
        <end position="19"/>
    </location>
</feature>
<dbReference type="EMBL" id="MCFA01000051">
    <property type="protein sequence ID" value="ORY12425.1"/>
    <property type="molecule type" value="Genomic_DNA"/>
</dbReference>
<dbReference type="AlphaFoldDB" id="A0A1Y1ZRK4"/>
<reference evidence="3 4" key="1">
    <citation type="submission" date="2016-07" db="EMBL/GenBank/DDBJ databases">
        <title>Pervasive Adenine N6-methylation of Active Genes in Fungi.</title>
        <authorList>
            <consortium name="DOE Joint Genome Institute"/>
            <person name="Mondo S.J."/>
            <person name="Dannebaum R.O."/>
            <person name="Kuo R.C."/>
            <person name="Labutti K."/>
            <person name="Haridas S."/>
            <person name="Kuo A."/>
            <person name="Salamov A."/>
            <person name="Ahrendt S.R."/>
            <person name="Lipzen A."/>
            <person name="Sullivan W."/>
            <person name="Andreopoulos W.B."/>
            <person name="Clum A."/>
            <person name="Lindquist E."/>
            <person name="Daum C."/>
            <person name="Ramamoorthy G.K."/>
            <person name="Gryganskyi A."/>
            <person name="Culley D."/>
            <person name="Magnuson J.K."/>
            <person name="James T.Y."/>
            <person name="O'Malley M.A."/>
            <person name="Stajich J.E."/>
            <person name="Spatafora J.W."/>
            <person name="Visel A."/>
            <person name="Grigoriev I.V."/>
        </authorList>
    </citation>
    <scope>NUCLEOTIDE SEQUENCE [LARGE SCALE GENOMIC DNA]</scope>
    <source>
        <strain evidence="3 4">CBS 115471</strain>
    </source>
</reference>
<evidence type="ECO:0000313" key="4">
    <source>
        <dbReference type="Proteomes" id="UP000193144"/>
    </source>
</evidence>
<organism evidence="3 4">
    <name type="scientific">Clohesyomyces aquaticus</name>
    <dbReference type="NCBI Taxonomy" id="1231657"/>
    <lineage>
        <taxon>Eukaryota</taxon>
        <taxon>Fungi</taxon>
        <taxon>Dikarya</taxon>
        <taxon>Ascomycota</taxon>
        <taxon>Pezizomycotina</taxon>
        <taxon>Dothideomycetes</taxon>
        <taxon>Pleosporomycetidae</taxon>
        <taxon>Pleosporales</taxon>
        <taxon>Lindgomycetaceae</taxon>
        <taxon>Clohesyomyces</taxon>
    </lineage>
</organism>
<feature type="chain" id="PRO_5012801946" evidence="2">
    <location>
        <begin position="20"/>
        <end position="326"/>
    </location>
</feature>
<evidence type="ECO:0000313" key="3">
    <source>
        <dbReference type="EMBL" id="ORY12425.1"/>
    </source>
</evidence>
<feature type="compositionally biased region" description="Acidic residues" evidence="1">
    <location>
        <begin position="306"/>
        <end position="316"/>
    </location>
</feature>
<comment type="caution">
    <text evidence="3">The sequence shown here is derived from an EMBL/GenBank/DDBJ whole genome shotgun (WGS) entry which is preliminary data.</text>
</comment>
<proteinExistence type="predicted"/>
<keyword evidence="2" id="KW-0732">Signal</keyword>
<name>A0A1Y1ZRK4_9PLEO</name>
<protein>
    <submittedName>
        <fullName evidence="3">Uncharacterized protein</fullName>
    </submittedName>
</protein>
<feature type="region of interest" description="Disordered" evidence="1">
    <location>
        <begin position="289"/>
        <end position="326"/>
    </location>
</feature>
<dbReference type="OrthoDB" id="3776376at2759"/>
<keyword evidence="4" id="KW-1185">Reference proteome</keyword>